<dbReference type="EMBL" id="JAFMPK010000025">
    <property type="protein sequence ID" value="MBO0608374.1"/>
    <property type="molecule type" value="Genomic_DNA"/>
</dbReference>
<dbReference type="InterPro" id="IPR033801">
    <property type="entry name" value="CBM6-CBM35-CBM36-like_1"/>
</dbReference>
<reference evidence="4 5" key="1">
    <citation type="submission" date="2021-03" db="EMBL/GenBank/DDBJ databases">
        <authorList>
            <person name="Xin L."/>
        </authorList>
    </citation>
    <scope>NUCLEOTIDE SEQUENCE [LARGE SCALE GENOMIC DNA]</scope>
    <source>
        <strain evidence="4 5">XHU 5031</strain>
    </source>
</reference>
<feature type="domain" description="F5/8 type C" evidence="3">
    <location>
        <begin position="22"/>
        <end position="172"/>
    </location>
</feature>
<feature type="domain" description="F5/8 type C" evidence="3">
    <location>
        <begin position="173"/>
        <end position="316"/>
    </location>
</feature>
<dbReference type="InterPro" id="IPR008979">
    <property type="entry name" value="Galactose-bd-like_sf"/>
</dbReference>
<dbReference type="SMART" id="SM00710">
    <property type="entry name" value="PbH1"/>
    <property type="match status" value="5"/>
</dbReference>
<dbReference type="SMART" id="SM00231">
    <property type="entry name" value="FA58C"/>
    <property type="match status" value="1"/>
</dbReference>
<dbReference type="InterPro" id="IPR006626">
    <property type="entry name" value="PbH1"/>
</dbReference>
<dbReference type="Proteomes" id="UP000664617">
    <property type="component" value="Unassembled WGS sequence"/>
</dbReference>
<dbReference type="RefSeq" id="WP_207274355.1">
    <property type="nucleotide sequence ID" value="NZ_JAFMPK010000025.1"/>
</dbReference>
<dbReference type="Pfam" id="PF22815">
    <property type="entry name" value="CatAgl_D1"/>
    <property type="match status" value="1"/>
</dbReference>
<dbReference type="InterPro" id="IPR000421">
    <property type="entry name" value="FA58C"/>
</dbReference>
<feature type="region of interest" description="Disordered" evidence="1">
    <location>
        <begin position="315"/>
        <end position="360"/>
    </location>
</feature>
<sequence>MRRRKRTTTITALAGLTGLLLSSLAVVATQSATAQPQDLAAGRVTSASSHTQTYVSANVTDGDAATYWESANDSFPEWLQVDLGTSATVTGLELRLPPAWESRDQDVTVLASADGVSFAPVRDRDTYSFDPATENTVEVDVADTDARFLRLRFEANTRWPAGQLSELRVLGTADEPTDGANLAEGRPSSASSHTHAYVAAHATDGDTGTYWESGGGQYPATLTTSLATPAELTSVTVRLNPDPVWAQRTQTFAVLGRTGSGAFTTLVEPVQYTFSPSTGNVVTVPVSGSARDVRLEFTANSGAPGAQVAELEVRGTAGEDPTDPPTDDPTDPPTDDPTDPPTDDPTDPPDLPDGRGADMPYQLLESEDGTLGGGADLLGPNRTVGDLAGEASGRQAAHLEQNGAYVEWTLTEPTNTLVTRFSIPDAPGGGGQDGSVDIYVDGQFHKRLDLTSRYTWVYGNEASPVNNPSAGGPRHIYDEANTFLDETVPAGSTIRLQKTSANPLPVAVDFISTELVSPKANPDPARYVEPTGFTHQDVQNALDKARMDNDGEYDGVYLPAGDYTTSNKFQVYGEAVDIVGAGPWYTRFHAPQGQSNTDIGFRAESSANGSKFRSFSYWGNYVERIDGPGKVLDFNGVADMTVDDLWVEHMICMFWAANMDDSTITNSRVRNTWADAINMTNGSSGNVVRNIETRGTGDDSFALFAATDAGGSGQSGNLYESLTSLVTWRAAGLAVYGGQNNTFRDILVADTLVYSGVTISSLDFGYPMEGFGPGQTVFEDISLIRTGGHFWGNQTFPAMWLFSASKEFRAIRVSDVDIVDPTYSGIMFQTNYVGGQPQNAVEDTVLTRVSISGARRSGDDWDAKSGFGIWANELPEPGQGPAVGSATFVDLTLSNNAIDIRNETSTFTIDRQ</sequence>
<evidence type="ECO:0000259" key="3">
    <source>
        <dbReference type="PROSITE" id="PS50022"/>
    </source>
</evidence>
<dbReference type="InterPro" id="IPR012334">
    <property type="entry name" value="Pectin_lyas_fold"/>
</dbReference>
<dbReference type="Pfam" id="PF22816">
    <property type="entry name" value="CatAgl_D2"/>
    <property type="match status" value="1"/>
</dbReference>
<dbReference type="CDD" id="cd14490">
    <property type="entry name" value="CBM6-CBM35-CBM36_like_1"/>
    <property type="match status" value="1"/>
</dbReference>
<reference evidence="5" key="2">
    <citation type="submission" date="2023-07" db="EMBL/GenBank/DDBJ databases">
        <title>Myceligenerans salitolerans sp. nov., a halotolerant actinomycete isolated from a salt lake in Xinjiang, China.</title>
        <authorList>
            <person name="Guan T."/>
        </authorList>
    </citation>
    <scope>NUCLEOTIDE SEQUENCE [LARGE SCALE GENOMIC DNA]</scope>
    <source>
        <strain evidence="5">XHU 5031</strain>
    </source>
</reference>
<gene>
    <name evidence="4" type="ORF">J0911_04950</name>
</gene>
<dbReference type="InterPro" id="IPR011050">
    <property type="entry name" value="Pectin_lyase_fold/virulence"/>
</dbReference>
<evidence type="ECO:0000256" key="2">
    <source>
        <dbReference type="SAM" id="SignalP"/>
    </source>
</evidence>
<protein>
    <submittedName>
        <fullName evidence="4">Discoidin domain-containing protein</fullName>
    </submittedName>
</protein>
<dbReference type="SUPFAM" id="SSF51126">
    <property type="entry name" value="Pectin lyase-like"/>
    <property type="match status" value="1"/>
</dbReference>
<evidence type="ECO:0000313" key="5">
    <source>
        <dbReference type="Proteomes" id="UP000664617"/>
    </source>
</evidence>
<keyword evidence="2" id="KW-0732">Signal</keyword>
<comment type="caution">
    <text evidence="4">The sequence shown here is derived from an EMBL/GenBank/DDBJ whole genome shotgun (WGS) entry which is preliminary data.</text>
</comment>
<keyword evidence="5" id="KW-1185">Reference proteome</keyword>
<feature type="compositionally biased region" description="Acidic residues" evidence="1">
    <location>
        <begin position="320"/>
        <end position="347"/>
    </location>
</feature>
<dbReference type="Pfam" id="PF00754">
    <property type="entry name" value="F5_F8_type_C"/>
    <property type="match status" value="2"/>
</dbReference>
<dbReference type="InterPro" id="IPR055149">
    <property type="entry name" value="Agl_cat_D2"/>
</dbReference>
<organism evidence="4 5">
    <name type="scientific">Myceligenerans salitolerans</name>
    <dbReference type="NCBI Taxonomy" id="1230528"/>
    <lineage>
        <taxon>Bacteria</taxon>
        <taxon>Bacillati</taxon>
        <taxon>Actinomycetota</taxon>
        <taxon>Actinomycetes</taxon>
        <taxon>Micrococcales</taxon>
        <taxon>Promicromonosporaceae</taxon>
        <taxon>Myceligenerans</taxon>
    </lineage>
</organism>
<feature type="signal peptide" evidence="2">
    <location>
        <begin position="1"/>
        <end position="34"/>
    </location>
</feature>
<feature type="chain" id="PRO_5046543384" evidence="2">
    <location>
        <begin position="35"/>
        <end position="912"/>
    </location>
</feature>
<dbReference type="Gene3D" id="2.60.120.260">
    <property type="entry name" value="Galactose-binding domain-like"/>
    <property type="match status" value="3"/>
</dbReference>
<accession>A0ABS3I5T6</accession>
<evidence type="ECO:0000256" key="1">
    <source>
        <dbReference type="SAM" id="MobiDB-lite"/>
    </source>
</evidence>
<dbReference type="Gene3D" id="2.160.20.10">
    <property type="entry name" value="Single-stranded right-handed beta-helix, Pectin lyase-like"/>
    <property type="match status" value="1"/>
</dbReference>
<evidence type="ECO:0000313" key="4">
    <source>
        <dbReference type="EMBL" id="MBO0608374.1"/>
    </source>
</evidence>
<proteinExistence type="predicted"/>
<name>A0ABS3I5T6_9MICO</name>
<dbReference type="PROSITE" id="PS50022">
    <property type="entry name" value="FA58C_3"/>
    <property type="match status" value="2"/>
</dbReference>
<dbReference type="SUPFAM" id="SSF49785">
    <property type="entry name" value="Galactose-binding domain-like"/>
    <property type="match status" value="2"/>
</dbReference>